<dbReference type="InterPro" id="IPR052747">
    <property type="entry name" value="TA_system_RelE_toxin"/>
</dbReference>
<keyword evidence="1" id="KW-1277">Toxin-antitoxin system</keyword>
<gene>
    <name evidence="2" type="ORF">SAMN04244560_01396</name>
</gene>
<name>A0A1I2DEJ3_THETY</name>
<dbReference type="SUPFAM" id="SSF143011">
    <property type="entry name" value="RelE-like"/>
    <property type="match status" value="1"/>
</dbReference>
<proteinExistence type="predicted"/>
<dbReference type="Pfam" id="PF05016">
    <property type="entry name" value="ParE_toxin"/>
    <property type="match status" value="1"/>
</dbReference>
<dbReference type="AlphaFoldDB" id="A0A1I2DEJ3"/>
<dbReference type="InterPro" id="IPR007712">
    <property type="entry name" value="RelE/ParE_toxin"/>
</dbReference>
<evidence type="ECO:0000313" key="2">
    <source>
        <dbReference type="EMBL" id="SDF88614.1"/>
    </source>
</evidence>
<protein>
    <submittedName>
        <fullName evidence="2">ParE toxin of type II toxin-antitoxin system, parDE</fullName>
    </submittedName>
</protein>
<dbReference type="RefSeq" id="WP_019908128.1">
    <property type="nucleotide sequence ID" value="NZ_FNBS01000029.1"/>
</dbReference>
<dbReference type="EMBL" id="FNBS01000029">
    <property type="protein sequence ID" value="SDF88614.1"/>
    <property type="molecule type" value="Genomic_DNA"/>
</dbReference>
<dbReference type="PANTHER" id="PTHR38813:SF1">
    <property type="entry name" value="TOXIN RELE1-RELATED"/>
    <property type="match status" value="1"/>
</dbReference>
<accession>A0A1I2DEJ3</accession>
<evidence type="ECO:0000256" key="1">
    <source>
        <dbReference type="ARBA" id="ARBA00022649"/>
    </source>
</evidence>
<dbReference type="PANTHER" id="PTHR38813">
    <property type="match status" value="1"/>
</dbReference>
<sequence>MGYKIIIDKKVLKELKKHDKKTVKRIVDAISKLPFEGDVKKLKTSKKERLYRLRVGDYRLIFEIDNVDFAIKVKAFDTRGDIYK</sequence>
<reference evidence="2 3" key="1">
    <citation type="submission" date="2016-10" db="EMBL/GenBank/DDBJ databases">
        <authorList>
            <person name="de Groot N.N."/>
        </authorList>
    </citation>
    <scope>NUCLEOTIDE SEQUENCE [LARGE SCALE GENOMIC DNA]</scope>
    <source>
        <strain evidence="2 3">DSM 569</strain>
    </source>
</reference>
<dbReference type="InterPro" id="IPR035093">
    <property type="entry name" value="RelE/ParE_toxin_dom_sf"/>
</dbReference>
<dbReference type="Gene3D" id="3.30.2310.20">
    <property type="entry name" value="RelE-like"/>
    <property type="match status" value="1"/>
</dbReference>
<organism evidence="2 3">
    <name type="scientific">Thermoanaerobacter thermohydrosulfuricus</name>
    <name type="common">Clostridium thermohydrosulfuricum</name>
    <dbReference type="NCBI Taxonomy" id="1516"/>
    <lineage>
        <taxon>Bacteria</taxon>
        <taxon>Bacillati</taxon>
        <taxon>Bacillota</taxon>
        <taxon>Clostridia</taxon>
        <taxon>Thermoanaerobacterales</taxon>
        <taxon>Thermoanaerobacteraceae</taxon>
        <taxon>Thermoanaerobacter</taxon>
    </lineage>
</organism>
<evidence type="ECO:0000313" key="3">
    <source>
        <dbReference type="Proteomes" id="UP000183404"/>
    </source>
</evidence>
<dbReference type="Proteomes" id="UP000183404">
    <property type="component" value="Unassembled WGS sequence"/>
</dbReference>